<name>A0A0C9YMV2_9AGAM</name>
<keyword evidence="2" id="KW-0479">Metal-binding</keyword>
<evidence type="ECO:0000313" key="5">
    <source>
        <dbReference type="Proteomes" id="UP000054018"/>
    </source>
</evidence>
<dbReference type="AlphaFoldDB" id="A0A0C9YMV2"/>
<sequence length="80" mass="9079">MKQNLQIFKLIVMPHNLQIVDYGLGHPGSIHDAYAFQATKVVHESNTAIAEGHWMWADSAYLLEPWCISLFKRLRGGNLS</sequence>
<protein>
    <recommendedName>
        <fullName evidence="3">DDE Tnp4 domain-containing protein</fullName>
    </recommendedName>
</protein>
<evidence type="ECO:0000256" key="2">
    <source>
        <dbReference type="ARBA" id="ARBA00022723"/>
    </source>
</evidence>
<evidence type="ECO:0000259" key="3">
    <source>
        <dbReference type="Pfam" id="PF13359"/>
    </source>
</evidence>
<reference evidence="4 5" key="1">
    <citation type="submission" date="2014-04" db="EMBL/GenBank/DDBJ databases">
        <authorList>
            <consortium name="DOE Joint Genome Institute"/>
            <person name="Kuo A."/>
            <person name="Kohler A."/>
            <person name="Costa M.D."/>
            <person name="Nagy L.G."/>
            <person name="Floudas D."/>
            <person name="Copeland A."/>
            <person name="Barry K.W."/>
            <person name="Cichocki N."/>
            <person name="Veneault-Fourrey C."/>
            <person name="LaButti K."/>
            <person name="Lindquist E.A."/>
            <person name="Lipzen A."/>
            <person name="Lundell T."/>
            <person name="Morin E."/>
            <person name="Murat C."/>
            <person name="Sun H."/>
            <person name="Tunlid A."/>
            <person name="Henrissat B."/>
            <person name="Grigoriev I.V."/>
            <person name="Hibbett D.S."/>
            <person name="Martin F."/>
            <person name="Nordberg H.P."/>
            <person name="Cantor M.N."/>
            <person name="Hua S.X."/>
        </authorList>
    </citation>
    <scope>NUCLEOTIDE SEQUENCE [LARGE SCALE GENOMIC DNA]</scope>
    <source>
        <strain evidence="4 5">441</strain>
    </source>
</reference>
<keyword evidence="5" id="KW-1185">Reference proteome</keyword>
<organism evidence="4 5">
    <name type="scientific">Pisolithus microcarpus 441</name>
    <dbReference type="NCBI Taxonomy" id="765257"/>
    <lineage>
        <taxon>Eukaryota</taxon>
        <taxon>Fungi</taxon>
        <taxon>Dikarya</taxon>
        <taxon>Basidiomycota</taxon>
        <taxon>Agaricomycotina</taxon>
        <taxon>Agaricomycetes</taxon>
        <taxon>Agaricomycetidae</taxon>
        <taxon>Boletales</taxon>
        <taxon>Sclerodermatineae</taxon>
        <taxon>Pisolithaceae</taxon>
        <taxon>Pisolithus</taxon>
    </lineage>
</organism>
<dbReference type="OrthoDB" id="2649667at2759"/>
<dbReference type="EMBL" id="KN833898">
    <property type="protein sequence ID" value="KIK15259.1"/>
    <property type="molecule type" value="Genomic_DNA"/>
</dbReference>
<dbReference type="Pfam" id="PF13359">
    <property type="entry name" value="DDE_Tnp_4"/>
    <property type="match status" value="1"/>
</dbReference>
<gene>
    <name evidence="4" type="ORF">PISMIDRAFT_115445</name>
</gene>
<evidence type="ECO:0000256" key="1">
    <source>
        <dbReference type="ARBA" id="ARBA00001968"/>
    </source>
</evidence>
<dbReference type="Proteomes" id="UP000054018">
    <property type="component" value="Unassembled WGS sequence"/>
</dbReference>
<proteinExistence type="predicted"/>
<dbReference type="GO" id="GO:0046872">
    <property type="term" value="F:metal ion binding"/>
    <property type="evidence" value="ECO:0007669"/>
    <property type="project" value="UniProtKB-KW"/>
</dbReference>
<dbReference type="HOGENOM" id="CLU_018552_11_0_1"/>
<comment type="cofactor">
    <cofactor evidence="1">
        <name>a divalent metal cation</name>
        <dbReference type="ChEBI" id="CHEBI:60240"/>
    </cofactor>
</comment>
<reference evidence="5" key="2">
    <citation type="submission" date="2015-01" db="EMBL/GenBank/DDBJ databases">
        <title>Evolutionary Origins and Diversification of the Mycorrhizal Mutualists.</title>
        <authorList>
            <consortium name="DOE Joint Genome Institute"/>
            <consortium name="Mycorrhizal Genomics Consortium"/>
            <person name="Kohler A."/>
            <person name="Kuo A."/>
            <person name="Nagy L.G."/>
            <person name="Floudas D."/>
            <person name="Copeland A."/>
            <person name="Barry K.W."/>
            <person name="Cichocki N."/>
            <person name="Veneault-Fourrey C."/>
            <person name="LaButti K."/>
            <person name="Lindquist E.A."/>
            <person name="Lipzen A."/>
            <person name="Lundell T."/>
            <person name="Morin E."/>
            <person name="Murat C."/>
            <person name="Riley R."/>
            <person name="Ohm R."/>
            <person name="Sun H."/>
            <person name="Tunlid A."/>
            <person name="Henrissat B."/>
            <person name="Grigoriev I.V."/>
            <person name="Hibbett D.S."/>
            <person name="Martin F."/>
        </authorList>
    </citation>
    <scope>NUCLEOTIDE SEQUENCE [LARGE SCALE GENOMIC DNA]</scope>
    <source>
        <strain evidence="5">441</strain>
    </source>
</reference>
<evidence type="ECO:0000313" key="4">
    <source>
        <dbReference type="EMBL" id="KIK15259.1"/>
    </source>
</evidence>
<dbReference type="InterPro" id="IPR027806">
    <property type="entry name" value="HARBI1_dom"/>
</dbReference>
<feature type="domain" description="DDE Tnp4" evidence="3">
    <location>
        <begin position="10"/>
        <end position="79"/>
    </location>
</feature>
<accession>A0A0C9YMV2</accession>